<keyword evidence="12" id="KW-0326">Glycosidase</keyword>
<keyword evidence="10" id="KW-0325">Glycoprotein</keyword>
<evidence type="ECO:0000256" key="5">
    <source>
        <dbReference type="ARBA" id="ARBA00011738"/>
    </source>
</evidence>
<dbReference type="GO" id="GO:0005764">
    <property type="term" value="C:lysosome"/>
    <property type="evidence" value="ECO:0007669"/>
    <property type="project" value="UniProtKB-SubCell"/>
</dbReference>
<dbReference type="SUPFAM" id="SSF49303">
    <property type="entry name" value="beta-Galactosidase/glucuronidase domain"/>
    <property type="match status" value="3"/>
</dbReference>
<evidence type="ECO:0000256" key="14">
    <source>
        <dbReference type="ARBA" id="ARBA00041069"/>
    </source>
</evidence>
<gene>
    <name evidence="20" type="ORF">BZG02_04105</name>
</gene>
<dbReference type="GO" id="GO:0004567">
    <property type="term" value="F:beta-mannosidase activity"/>
    <property type="evidence" value="ECO:0007669"/>
    <property type="project" value="UniProtKB-EC"/>
</dbReference>
<evidence type="ECO:0000256" key="11">
    <source>
        <dbReference type="ARBA" id="ARBA00023228"/>
    </source>
</evidence>
<dbReference type="InterPro" id="IPR017853">
    <property type="entry name" value="GH"/>
</dbReference>
<dbReference type="InterPro" id="IPR013783">
    <property type="entry name" value="Ig-like_fold"/>
</dbReference>
<comment type="subunit">
    <text evidence="5">Homodimer.</text>
</comment>
<evidence type="ECO:0000313" key="21">
    <source>
        <dbReference type="Proteomes" id="UP000233535"/>
    </source>
</evidence>
<dbReference type="Proteomes" id="UP000233535">
    <property type="component" value="Unassembled WGS sequence"/>
</dbReference>
<feature type="domain" description="Mannosidase Ig/CBM-like" evidence="18">
    <location>
        <begin position="696"/>
        <end position="785"/>
    </location>
</feature>
<comment type="catalytic activity">
    <reaction evidence="1">
        <text>Hydrolysis of terminal, non-reducing beta-D-mannose residues in beta-D-mannosides.</text>
        <dbReference type="EC" id="3.2.1.25"/>
    </reaction>
</comment>
<accession>A0A2N3I3Y5</accession>
<dbReference type="InterPro" id="IPR041625">
    <property type="entry name" value="Beta-mannosidase_Ig"/>
</dbReference>
<dbReference type="OrthoDB" id="9801077at2"/>
<dbReference type="Gene3D" id="3.20.20.80">
    <property type="entry name" value="Glycosidases"/>
    <property type="match status" value="1"/>
</dbReference>
<evidence type="ECO:0000256" key="9">
    <source>
        <dbReference type="ARBA" id="ARBA00022801"/>
    </source>
</evidence>
<comment type="similarity">
    <text evidence="13">Belongs to the glycosyl hydrolase 2 family. Beta-mannosidase B subfamily.</text>
</comment>
<dbReference type="InterPro" id="IPR054593">
    <property type="entry name" value="Beta-mannosidase-like_N2"/>
</dbReference>
<evidence type="ECO:0000256" key="15">
    <source>
        <dbReference type="ARBA" id="ARBA00041614"/>
    </source>
</evidence>
<evidence type="ECO:0000259" key="18">
    <source>
        <dbReference type="Pfam" id="PF17786"/>
    </source>
</evidence>
<dbReference type="Gene3D" id="2.60.40.10">
    <property type="entry name" value="Immunoglobulins"/>
    <property type="match status" value="3"/>
</dbReference>
<keyword evidence="7" id="KW-0964">Secreted</keyword>
<keyword evidence="21" id="KW-1185">Reference proteome</keyword>
<dbReference type="InterPro" id="IPR050887">
    <property type="entry name" value="Beta-mannosidase_GH2"/>
</dbReference>
<keyword evidence="9" id="KW-0378">Hydrolase</keyword>
<evidence type="ECO:0000259" key="17">
    <source>
        <dbReference type="Pfam" id="PF17753"/>
    </source>
</evidence>
<dbReference type="AlphaFoldDB" id="A0A2N3I3Y5"/>
<evidence type="ECO:0000259" key="16">
    <source>
        <dbReference type="Pfam" id="PF00703"/>
    </source>
</evidence>
<dbReference type="SUPFAM" id="SSF51445">
    <property type="entry name" value="(Trans)glycosidases"/>
    <property type="match status" value="1"/>
</dbReference>
<dbReference type="InterPro" id="IPR006102">
    <property type="entry name" value="Ig-like_GH2"/>
</dbReference>
<dbReference type="FunFam" id="3.20.20.80:FF:000050">
    <property type="entry name" value="Beta-mannosidase B"/>
    <property type="match status" value="1"/>
</dbReference>
<dbReference type="Pfam" id="PF00703">
    <property type="entry name" value="Glyco_hydro_2"/>
    <property type="match status" value="1"/>
</dbReference>
<dbReference type="PROSITE" id="PS51257">
    <property type="entry name" value="PROKAR_LIPOPROTEIN"/>
    <property type="match status" value="1"/>
</dbReference>
<evidence type="ECO:0000256" key="13">
    <source>
        <dbReference type="ARBA" id="ARBA00038429"/>
    </source>
</evidence>
<dbReference type="GO" id="GO:0005576">
    <property type="term" value="C:extracellular region"/>
    <property type="evidence" value="ECO:0007669"/>
    <property type="project" value="UniProtKB-SubCell"/>
</dbReference>
<evidence type="ECO:0000256" key="4">
    <source>
        <dbReference type="ARBA" id="ARBA00004740"/>
    </source>
</evidence>
<dbReference type="Pfam" id="PF22666">
    <property type="entry name" value="Glyco_hydro_2_N2"/>
    <property type="match status" value="1"/>
</dbReference>
<evidence type="ECO:0000256" key="7">
    <source>
        <dbReference type="ARBA" id="ARBA00022525"/>
    </source>
</evidence>
<dbReference type="InterPro" id="IPR041447">
    <property type="entry name" value="Mannosidase_ig"/>
</dbReference>
<dbReference type="GO" id="GO:0005975">
    <property type="term" value="P:carbohydrate metabolic process"/>
    <property type="evidence" value="ECO:0007669"/>
    <property type="project" value="InterPro"/>
</dbReference>
<evidence type="ECO:0000256" key="12">
    <source>
        <dbReference type="ARBA" id="ARBA00023295"/>
    </source>
</evidence>
<feature type="domain" description="Beta-mannosidase-like galactose-binding" evidence="19">
    <location>
        <begin position="38"/>
        <end position="215"/>
    </location>
</feature>
<evidence type="ECO:0000256" key="3">
    <source>
        <dbReference type="ARBA" id="ARBA00004613"/>
    </source>
</evidence>
<proteinExistence type="inferred from homology"/>
<protein>
    <recommendedName>
        <fullName evidence="14">Beta-mannosidase B</fullName>
        <ecNumber evidence="6">3.2.1.25</ecNumber>
    </recommendedName>
    <alternativeName>
        <fullName evidence="15">Mannanase B</fullName>
    </alternativeName>
</protein>
<sequence>MKNYLYYLTFWIVATTFLSSCQPKEIQNMETRELNSNWTYRQVNGSVSGTATVPGTIHTDLLVNKQIEDPFYRINEKSQQWIDKEDWEYTTVFQLSEKEIEKQNLILDFKGLDTYADVYVNDSLFLQADNMFREWEIDIKNVAKVGENQVRIYFHSPIAKGLELLKASPYVYPANNDQSENGGLGDQKVSVFTRKAGYHYGWDWGPRFVTSGVWRPINLKIWDALRIKDVFIQQTSVKKEEAQLLADFSLEANEAFSGEVLLTDKSTGKVMLSKQVDVEKGSTLISIPFTITNPKLWWSNGLGAPNLYQFEAKVIKDNEIVTNYEFSTGLRSLKLIREKDEAGESFYFELNGVAVFAKGANYIPNDNFLPRVSQADYEKVIADAKDANMNMLRVWGGGIYENDIFYDLCDKNGILVWQDFMFACSMYPGNEKMLNSIKEEAKDNVIRLRNHPSIALWCGNNEMNTAWSYFSKDGWGWKELYTEEQREEIQKAYMDIFHGILPDAVSKYTDGDAYWPSSPQAGFAVEKHAGYETSSGDMHYWGVWHGLHPFEDFDKYKARFMSEYGFQSFPDFETVKKYTLPEDYNIESEVMASHQRSGIGNLRIKEYMSWDYKVPADFEQFLYMSHVLQARGIKAAIEAHRRAMPYCMGTLYWQINDCWPVASWSSTDYYHKWKAMHYMVRKAYQSVLLSAFANEGQLKIYGVSDLLESKNAKLSLRLVNFEGKLLFEKEIAVDLVANASRVLYDSSIETLLGDYDKNAVVLQMELKTDGKLIADNKYYFAKPKELLLPKANVEVQIVENEGKYIVEVSTDKLVRDLYLNFKDSDLKCSDNYFDLLPGEKRTLELSGSDIPKPSALQLMHLQQITE</sequence>
<evidence type="ECO:0000259" key="19">
    <source>
        <dbReference type="Pfam" id="PF22666"/>
    </source>
</evidence>
<evidence type="ECO:0000256" key="8">
    <source>
        <dbReference type="ARBA" id="ARBA00022729"/>
    </source>
</evidence>
<feature type="domain" description="Glycoside hydrolase family 2 immunoglobulin-like beta-sandwich" evidence="16">
    <location>
        <begin position="226"/>
        <end position="331"/>
    </location>
</feature>
<dbReference type="PANTHER" id="PTHR43730:SF1">
    <property type="entry name" value="BETA-MANNOSIDASE"/>
    <property type="match status" value="1"/>
</dbReference>
<comment type="caution">
    <text evidence="20">The sequence shown here is derived from an EMBL/GenBank/DDBJ whole genome shotgun (WGS) entry which is preliminary data.</text>
</comment>
<evidence type="ECO:0000256" key="10">
    <source>
        <dbReference type="ARBA" id="ARBA00023180"/>
    </source>
</evidence>
<reference evidence="20 21" key="1">
    <citation type="journal article" date="2017" name="Front. Microbiol.">
        <title>Labilibaculum manganireducens gen. nov., sp. nov. and Labilibaculum filiforme sp. nov., Novel Bacteroidetes Isolated from Subsurface Sediments of the Baltic Sea.</title>
        <authorList>
            <person name="Vandieken V."/>
            <person name="Marshall I.P."/>
            <person name="Niemann H."/>
            <person name="Engelen B."/>
            <person name="Cypionka H."/>
        </authorList>
    </citation>
    <scope>NUCLEOTIDE SEQUENCE [LARGE SCALE GENOMIC DNA]</scope>
    <source>
        <strain evidence="20 21">59.16B</strain>
    </source>
</reference>
<dbReference type="EC" id="3.2.1.25" evidence="6"/>
<keyword evidence="8" id="KW-0732">Signal</keyword>
<feature type="domain" description="Beta-mannosidase Ig-fold" evidence="17">
    <location>
        <begin position="788"/>
        <end position="847"/>
    </location>
</feature>
<dbReference type="EMBL" id="MVDD01000002">
    <property type="protein sequence ID" value="PKQ65027.1"/>
    <property type="molecule type" value="Genomic_DNA"/>
</dbReference>
<dbReference type="InterPro" id="IPR036156">
    <property type="entry name" value="Beta-gal/glucu_dom_sf"/>
</dbReference>
<organism evidence="20 21">
    <name type="scientific">Labilibaculum filiforme</name>
    <dbReference type="NCBI Taxonomy" id="1940526"/>
    <lineage>
        <taxon>Bacteria</taxon>
        <taxon>Pseudomonadati</taxon>
        <taxon>Bacteroidota</taxon>
        <taxon>Bacteroidia</taxon>
        <taxon>Marinilabiliales</taxon>
        <taxon>Marinifilaceae</taxon>
        <taxon>Labilibaculum</taxon>
    </lineage>
</organism>
<dbReference type="FunFam" id="2.60.120.260:FF:000060">
    <property type="entry name" value="Probable beta-mannosidase"/>
    <property type="match status" value="1"/>
</dbReference>
<dbReference type="Gene3D" id="2.60.120.260">
    <property type="entry name" value="Galactose-binding domain-like"/>
    <property type="match status" value="1"/>
</dbReference>
<evidence type="ECO:0000256" key="1">
    <source>
        <dbReference type="ARBA" id="ARBA00000829"/>
    </source>
</evidence>
<dbReference type="PANTHER" id="PTHR43730">
    <property type="entry name" value="BETA-MANNOSIDASE"/>
    <property type="match status" value="1"/>
</dbReference>
<evidence type="ECO:0000256" key="6">
    <source>
        <dbReference type="ARBA" id="ARBA00012754"/>
    </source>
</evidence>
<dbReference type="Pfam" id="PF17753">
    <property type="entry name" value="Ig_mannosidase"/>
    <property type="match status" value="1"/>
</dbReference>
<keyword evidence="11" id="KW-0458">Lysosome</keyword>
<dbReference type="Pfam" id="PF17786">
    <property type="entry name" value="Mannosidase_ig"/>
    <property type="match status" value="1"/>
</dbReference>
<name>A0A2N3I3Y5_9BACT</name>
<dbReference type="InterPro" id="IPR008979">
    <property type="entry name" value="Galactose-bd-like_sf"/>
</dbReference>
<evidence type="ECO:0000256" key="2">
    <source>
        <dbReference type="ARBA" id="ARBA00004371"/>
    </source>
</evidence>
<evidence type="ECO:0000313" key="20">
    <source>
        <dbReference type="EMBL" id="PKQ65027.1"/>
    </source>
</evidence>
<dbReference type="GO" id="GO:0006516">
    <property type="term" value="P:glycoprotein catabolic process"/>
    <property type="evidence" value="ECO:0007669"/>
    <property type="project" value="TreeGrafter"/>
</dbReference>
<comment type="pathway">
    <text evidence="4">Glycan metabolism; N-glycan degradation.</text>
</comment>
<comment type="subcellular location">
    <subcellularLocation>
        <location evidence="2">Lysosome</location>
    </subcellularLocation>
    <subcellularLocation>
        <location evidence="3">Secreted</location>
    </subcellularLocation>
</comment>
<dbReference type="SUPFAM" id="SSF49785">
    <property type="entry name" value="Galactose-binding domain-like"/>
    <property type="match status" value="1"/>
</dbReference>